<organism evidence="1">
    <name type="scientific">freshwater metagenome</name>
    <dbReference type="NCBI Taxonomy" id="449393"/>
    <lineage>
        <taxon>unclassified sequences</taxon>
        <taxon>metagenomes</taxon>
        <taxon>ecological metagenomes</taxon>
    </lineage>
</organism>
<accession>A0A6J7E742</accession>
<dbReference type="EMBL" id="CAFBLH010000067">
    <property type="protein sequence ID" value="CAB4878441.1"/>
    <property type="molecule type" value="Genomic_DNA"/>
</dbReference>
<name>A0A6J7E742_9ZZZZ</name>
<reference evidence="1" key="1">
    <citation type="submission" date="2020-05" db="EMBL/GenBank/DDBJ databases">
        <authorList>
            <person name="Chiriac C."/>
            <person name="Salcher M."/>
            <person name="Ghai R."/>
            <person name="Kavagutti S V."/>
        </authorList>
    </citation>
    <scope>NUCLEOTIDE SEQUENCE</scope>
</reference>
<gene>
    <name evidence="1" type="ORF">UFOPK3342_01397</name>
</gene>
<evidence type="ECO:0000313" key="1">
    <source>
        <dbReference type="EMBL" id="CAB4878441.1"/>
    </source>
</evidence>
<sequence length="165" mass="16522">MIYGPKAGGVWPSGASLVGPTGLTGAAGAAGATGATGAAGDTTAVDKALADLKAATDAAASQGGGGAAMDKSVINTIKLIKGTGPTKTISLDLADKYGDRIVVVSVNTLVVVNGKLVRKWVEISPVALTSSGRGTVKTKIALRNQDRIRVSIDGVAIKYITVKYL</sequence>
<proteinExistence type="predicted"/>
<protein>
    <submittedName>
        <fullName evidence="1">Unannotated protein</fullName>
    </submittedName>
</protein>
<dbReference type="AlphaFoldDB" id="A0A6J7E742"/>